<accession>A0A1G7IBE3</accession>
<dbReference type="InterPro" id="IPR011042">
    <property type="entry name" value="6-blade_b-propeller_TolB-like"/>
</dbReference>
<keyword evidence="6" id="KW-1185">Reference proteome</keyword>
<name>A0A1G7IBE3_9BACT</name>
<dbReference type="InterPro" id="IPR013783">
    <property type="entry name" value="Ig-like_fold"/>
</dbReference>
<dbReference type="PANTHER" id="PTHR46388:SF2">
    <property type="entry name" value="NHL REPEAT-CONTAINING PROTEIN 2"/>
    <property type="match status" value="1"/>
</dbReference>
<dbReference type="Gene3D" id="2.120.10.30">
    <property type="entry name" value="TolB, C-terminal domain"/>
    <property type="match status" value="3"/>
</dbReference>
<reference evidence="5 6" key="1">
    <citation type="submission" date="2016-10" db="EMBL/GenBank/DDBJ databases">
        <authorList>
            <person name="de Groot N.N."/>
        </authorList>
    </citation>
    <scope>NUCLEOTIDE SEQUENCE [LARGE SCALE GENOMIC DNA]</scope>
    <source>
        <strain evidence="5 6">GAS232</strain>
    </source>
</reference>
<dbReference type="InterPro" id="IPR001258">
    <property type="entry name" value="NHL_repeat"/>
</dbReference>
<dbReference type="Proteomes" id="UP000182427">
    <property type="component" value="Chromosome I"/>
</dbReference>
<dbReference type="PROSITE" id="PS51125">
    <property type="entry name" value="NHL"/>
    <property type="match status" value="1"/>
</dbReference>
<gene>
    <name evidence="5" type="ORF">SAMN05444167_1380</name>
</gene>
<dbReference type="Pfam" id="PF16640">
    <property type="entry name" value="Big_3_5"/>
    <property type="match status" value="1"/>
</dbReference>
<dbReference type="Pfam" id="PF25021">
    <property type="entry name" value="TEN_NHL"/>
    <property type="match status" value="1"/>
</dbReference>
<evidence type="ECO:0000259" key="4">
    <source>
        <dbReference type="Pfam" id="PF25021"/>
    </source>
</evidence>
<evidence type="ECO:0000313" key="5">
    <source>
        <dbReference type="EMBL" id="SDF09794.1"/>
    </source>
</evidence>
<feature type="domain" description="Teneurin NHL" evidence="4">
    <location>
        <begin position="66"/>
        <end position="161"/>
    </location>
</feature>
<proteinExistence type="predicted"/>
<dbReference type="OrthoDB" id="128282at2"/>
<evidence type="ECO:0000256" key="2">
    <source>
        <dbReference type="PROSITE-ProRule" id="PRU00504"/>
    </source>
</evidence>
<dbReference type="Pfam" id="PF01436">
    <property type="entry name" value="NHL"/>
    <property type="match status" value="2"/>
</dbReference>
<dbReference type="InterPro" id="IPR032109">
    <property type="entry name" value="Big_3_5"/>
</dbReference>
<evidence type="ECO:0000259" key="3">
    <source>
        <dbReference type="Pfam" id="PF16640"/>
    </source>
</evidence>
<dbReference type="PANTHER" id="PTHR46388">
    <property type="entry name" value="NHL REPEAT-CONTAINING PROTEIN 2"/>
    <property type="match status" value="1"/>
</dbReference>
<sequence length="727" mass="73939">MKLSPLVAPIIRGHIRSTVPCVIRCSRHILAFALLFIAFSIPSQTRLVLNSGNTITTLSGNGSDGRTAAGNATTTRMGTPRTVVYDATGNLFVADSRNNIVTSITPAGQLTVVAGTGREGYDGDSGAATKALLNRPTSIALKSDGTLFIADTGNHCIRSVSPDGTITTIAGNGKPGDSADGSPAKIAQLRNPSGLALDSDGTLLIADTGNHRIRRIAANGNIVAVAGTGKEGDSGDGGSATNATFRRPASLLVLNNGAILIADTDARRIRMLSPDGTISAYGNTTFRSPQGMTLDASGNIVVADAQLQQVLQTSTTANNNLAGNGKQGTLATGALNSPSSVATNANGDIAISDRRNHQVQRLALPSLDFGSIPIGQTSATQTLLLQNAADTPLLITSVTLSPAFSIASNGNCSTPPFTLAAKAQCSLQLAFTPQANGSAQTIGLVQSSSAPPSMLRLTGIGVPGTNLATSRIALVSDGSISYSGAPIKLTATVAGSLLTPPTGNVIFQDGSNNIATVQLTAGAAILSTASLTAGTHTLRAIYSGDSAYATSTSTSITQTVVAAPDFSLTTSATSYSGGANNSVSIPITLLPLNGTLNHTTTLTISGLPSGATATFTPSTFTLAGDPIAVSLMIKLPATLARNPSIPTGIFSALLLLGIFPPKRKRLPAFLLILGTLSLQGCGGFRTTSITNPADNTHRYNCTITATTTGVVGDTLTHSVPVELDLTQ</sequence>
<keyword evidence="1" id="KW-0677">Repeat</keyword>
<dbReference type="InterPro" id="IPR056822">
    <property type="entry name" value="TEN_NHL"/>
</dbReference>
<dbReference type="SUPFAM" id="SSF63829">
    <property type="entry name" value="Calcium-dependent phosphotriesterase"/>
    <property type="match status" value="1"/>
</dbReference>
<evidence type="ECO:0000256" key="1">
    <source>
        <dbReference type="ARBA" id="ARBA00022737"/>
    </source>
</evidence>
<dbReference type="EMBL" id="LT629690">
    <property type="protein sequence ID" value="SDF09794.1"/>
    <property type="molecule type" value="Genomic_DNA"/>
</dbReference>
<feature type="repeat" description="NHL" evidence="2">
    <location>
        <begin position="188"/>
        <end position="219"/>
    </location>
</feature>
<dbReference type="AlphaFoldDB" id="A0A1G7IBE3"/>
<dbReference type="Gene3D" id="2.60.40.10">
    <property type="entry name" value="Immunoglobulins"/>
    <property type="match status" value="2"/>
</dbReference>
<evidence type="ECO:0000313" key="6">
    <source>
        <dbReference type="Proteomes" id="UP000182427"/>
    </source>
</evidence>
<feature type="domain" description="Bacterial Ig-like" evidence="3">
    <location>
        <begin position="479"/>
        <end position="560"/>
    </location>
</feature>
<protein>
    <submittedName>
        <fullName evidence="5">NHL repeat-containing protein</fullName>
    </submittedName>
</protein>
<organism evidence="5 6">
    <name type="scientific">Terriglobus roseus</name>
    <dbReference type="NCBI Taxonomy" id="392734"/>
    <lineage>
        <taxon>Bacteria</taxon>
        <taxon>Pseudomonadati</taxon>
        <taxon>Acidobacteriota</taxon>
        <taxon>Terriglobia</taxon>
        <taxon>Terriglobales</taxon>
        <taxon>Acidobacteriaceae</taxon>
        <taxon>Terriglobus</taxon>
    </lineage>
</organism>